<evidence type="ECO:0000259" key="6">
    <source>
        <dbReference type="PROSITE" id="PS51900"/>
    </source>
</evidence>
<dbReference type="InterPro" id="IPR013762">
    <property type="entry name" value="Integrase-like_cat_sf"/>
</dbReference>
<evidence type="ECO:0000256" key="4">
    <source>
        <dbReference type="PROSITE-ProRule" id="PRU01248"/>
    </source>
</evidence>
<dbReference type="InterPro" id="IPR011010">
    <property type="entry name" value="DNA_brk_join_enz"/>
</dbReference>
<dbReference type="SUPFAM" id="SSF47823">
    <property type="entry name" value="lambda integrase-like, N-terminal domain"/>
    <property type="match status" value="1"/>
</dbReference>
<dbReference type="RefSeq" id="WP_243479898.1">
    <property type="nucleotide sequence ID" value="NZ_CP063982.1"/>
</dbReference>
<dbReference type="InterPro" id="IPR010998">
    <property type="entry name" value="Integrase_recombinase_N"/>
</dbReference>
<name>A0ABY4AMC8_9BURK</name>
<dbReference type="SUPFAM" id="SSF56349">
    <property type="entry name" value="DNA breaking-rejoining enzymes"/>
    <property type="match status" value="1"/>
</dbReference>
<keyword evidence="8" id="KW-1185">Reference proteome</keyword>
<dbReference type="EMBL" id="CP063982">
    <property type="protein sequence ID" value="UOD51433.1"/>
    <property type="molecule type" value="Genomic_DNA"/>
</dbReference>
<dbReference type="InterPro" id="IPR004107">
    <property type="entry name" value="Integrase_SAM-like_N"/>
</dbReference>
<dbReference type="Gene3D" id="1.10.150.130">
    <property type="match status" value="1"/>
</dbReference>
<dbReference type="Proteomes" id="UP000831607">
    <property type="component" value="Chromosome"/>
</dbReference>
<gene>
    <name evidence="7" type="ORF">DHf2319_06305</name>
</gene>
<reference evidence="7 8" key="1">
    <citation type="submission" date="2020-11" db="EMBL/GenBank/DDBJ databases">
        <title>Algicoccus daihaiensis sp.nov., isolated from Daihai Lake in Inner Mongolia.</title>
        <authorList>
            <person name="Kai J."/>
        </authorList>
    </citation>
    <scope>NUCLEOTIDE SEQUENCE [LARGE SCALE GENOMIC DNA]</scope>
    <source>
        <strain evidence="8">f23</strain>
    </source>
</reference>
<keyword evidence="2 4" id="KW-0238">DNA-binding</keyword>
<dbReference type="InterPro" id="IPR002104">
    <property type="entry name" value="Integrase_catalytic"/>
</dbReference>
<feature type="domain" description="Core-binding (CB)" evidence="6">
    <location>
        <begin position="7"/>
        <end position="86"/>
    </location>
</feature>
<sequence length="306" mass="33870">MNDTSFEKLRVLIEHIEDAYAPNTIRAYRKDMEEFINYCDTVGACALPAQPELIAEFLMTTSKLGIKTSTIRRKNSSISAVHRLSNLPDPTKHSEVKLALRKIHRALGRRFDQAYPITRPVLEKLLAACANDIRGKRNRALLLFAYDSMRRRSEIVSLRIEDIAWGSEGCVSILLRKSKTDQLGSGQWIHLGIGASYAVKDWLDSARLDAGFLFRAVLPSGEITEGLGDGQVGRILKSIGRKAKLNEDVVAGISGHSMRVGSAQDMLVQGASLPQIMVKGGWAKTDTVMRYVERVRVPVFSMATGA</sequence>
<keyword evidence="3" id="KW-0233">DNA recombination</keyword>
<proteinExistence type="predicted"/>
<keyword evidence="1" id="KW-0229">DNA integration</keyword>
<evidence type="ECO:0000256" key="2">
    <source>
        <dbReference type="ARBA" id="ARBA00023125"/>
    </source>
</evidence>
<dbReference type="InterPro" id="IPR044068">
    <property type="entry name" value="CB"/>
</dbReference>
<dbReference type="Gene3D" id="1.10.443.10">
    <property type="entry name" value="Intergrase catalytic core"/>
    <property type="match status" value="1"/>
</dbReference>
<dbReference type="Pfam" id="PF02899">
    <property type="entry name" value="Phage_int_SAM_1"/>
    <property type="match status" value="1"/>
</dbReference>
<dbReference type="PROSITE" id="PS51900">
    <property type="entry name" value="CB"/>
    <property type="match status" value="1"/>
</dbReference>
<evidence type="ECO:0000259" key="5">
    <source>
        <dbReference type="PROSITE" id="PS51898"/>
    </source>
</evidence>
<feature type="domain" description="Tyr recombinase" evidence="5">
    <location>
        <begin position="112"/>
        <end position="306"/>
    </location>
</feature>
<protein>
    <submittedName>
        <fullName evidence="7">Tyrosine-type recombinase/integrase</fullName>
    </submittedName>
</protein>
<dbReference type="PANTHER" id="PTHR34605:SF3">
    <property type="entry name" value="P CELL-TYPE AGGLUTINATION PROTEIN MAP4-LIKE-RELATED"/>
    <property type="match status" value="1"/>
</dbReference>
<dbReference type="PANTHER" id="PTHR34605">
    <property type="entry name" value="PHAGE_INTEGRASE DOMAIN-CONTAINING PROTEIN"/>
    <property type="match status" value="1"/>
</dbReference>
<dbReference type="CDD" id="cd00799">
    <property type="entry name" value="INT_Cre_C"/>
    <property type="match status" value="1"/>
</dbReference>
<organism evidence="7 8">
    <name type="scientific">Orrella daihaiensis</name>
    <dbReference type="NCBI Taxonomy" id="2782176"/>
    <lineage>
        <taxon>Bacteria</taxon>
        <taxon>Pseudomonadati</taxon>
        <taxon>Pseudomonadota</taxon>
        <taxon>Betaproteobacteria</taxon>
        <taxon>Burkholderiales</taxon>
        <taxon>Alcaligenaceae</taxon>
        <taxon>Orrella</taxon>
    </lineage>
</organism>
<evidence type="ECO:0000313" key="8">
    <source>
        <dbReference type="Proteomes" id="UP000831607"/>
    </source>
</evidence>
<evidence type="ECO:0000313" key="7">
    <source>
        <dbReference type="EMBL" id="UOD51433.1"/>
    </source>
</evidence>
<dbReference type="PROSITE" id="PS51898">
    <property type="entry name" value="TYR_RECOMBINASE"/>
    <property type="match status" value="1"/>
</dbReference>
<dbReference type="Pfam" id="PF00589">
    <property type="entry name" value="Phage_integrase"/>
    <property type="match status" value="1"/>
</dbReference>
<accession>A0ABY4AMC8</accession>
<evidence type="ECO:0000256" key="3">
    <source>
        <dbReference type="ARBA" id="ARBA00023172"/>
    </source>
</evidence>
<evidence type="ECO:0000256" key="1">
    <source>
        <dbReference type="ARBA" id="ARBA00022908"/>
    </source>
</evidence>
<dbReference type="InterPro" id="IPR052925">
    <property type="entry name" value="Phage_Integrase-like_Recomb"/>
</dbReference>